<proteinExistence type="inferred from homology"/>
<feature type="transmembrane region" description="Helical" evidence="14">
    <location>
        <begin position="220"/>
        <end position="238"/>
    </location>
</feature>
<evidence type="ECO:0000256" key="13">
    <source>
        <dbReference type="RuleBase" id="RU003943"/>
    </source>
</evidence>
<evidence type="ECO:0000256" key="2">
    <source>
        <dbReference type="ARBA" id="ARBA00004651"/>
    </source>
</evidence>
<comment type="similarity">
    <text evidence="3 13">Belongs to the ABC-3 integral membrane protein family.</text>
</comment>
<dbReference type="AlphaFoldDB" id="A0A9J6P8F4"/>
<feature type="transmembrane region" description="Helical" evidence="14">
    <location>
        <begin position="12"/>
        <end position="35"/>
    </location>
</feature>
<keyword evidence="7" id="KW-0862">Zinc</keyword>
<evidence type="ECO:0000256" key="11">
    <source>
        <dbReference type="ARBA" id="ARBA00023136"/>
    </source>
</evidence>
<keyword evidence="4 13" id="KW-0813">Transport</keyword>
<dbReference type="GO" id="GO:0006829">
    <property type="term" value="P:zinc ion transport"/>
    <property type="evidence" value="ECO:0007669"/>
    <property type="project" value="UniProtKB-KW"/>
</dbReference>
<evidence type="ECO:0000256" key="9">
    <source>
        <dbReference type="ARBA" id="ARBA00022989"/>
    </source>
</evidence>
<feature type="transmembrane region" description="Helical" evidence="14">
    <location>
        <begin position="177"/>
        <end position="208"/>
    </location>
</feature>
<keyword evidence="11 14" id="KW-0472">Membrane</keyword>
<comment type="function">
    <text evidence="1">Involved in the high-affinity zinc uptake transport system.</text>
</comment>
<organism evidence="15 16">
    <name type="scientific">Futiania mangrovi</name>
    <dbReference type="NCBI Taxonomy" id="2959716"/>
    <lineage>
        <taxon>Bacteria</taxon>
        <taxon>Pseudomonadati</taxon>
        <taxon>Pseudomonadota</taxon>
        <taxon>Alphaproteobacteria</taxon>
        <taxon>Futianiales</taxon>
        <taxon>Futianiaceae</taxon>
        <taxon>Futiania</taxon>
    </lineage>
</organism>
<keyword evidence="6 13" id="KW-0812">Transmembrane</keyword>
<protein>
    <recommendedName>
        <fullName evidence="12">High-affinity zinc uptake system membrane protein ZnuB</fullName>
    </recommendedName>
</protein>
<evidence type="ECO:0000256" key="4">
    <source>
        <dbReference type="ARBA" id="ARBA00022448"/>
    </source>
</evidence>
<keyword evidence="10" id="KW-0406">Ion transport</keyword>
<gene>
    <name evidence="15" type="ORF">NJQ99_00020</name>
</gene>
<keyword evidence="8" id="KW-0864">Zinc transport</keyword>
<evidence type="ECO:0000313" key="15">
    <source>
        <dbReference type="EMBL" id="MCP1334789.1"/>
    </source>
</evidence>
<dbReference type="GO" id="GO:0010043">
    <property type="term" value="P:response to zinc ion"/>
    <property type="evidence" value="ECO:0007669"/>
    <property type="project" value="TreeGrafter"/>
</dbReference>
<dbReference type="RefSeq" id="WP_269330758.1">
    <property type="nucleotide sequence ID" value="NZ_JAMZFT010000001.1"/>
</dbReference>
<evidence type="ECO:0000256" key="5">
    <source>
        <dbReference type="ARBA" id="ARBA00022475"/>
    </source>
</evidence>
<sequence length="271" mass="27786">MSILAGLTDAFFVRAMLAGLALAIALAPLGCLVVWRRMAFFGDTLAHGALLGVALGLAFDLDIRAGVLAAALAIAVALWLLERRVEIPPDAFLGILAHGTLAVGLVVLAFLPGVRTDLMAYLFGDILSVGRGEVVALWIGGAALLGIVVFSWRALLAATVDPDLAAAEGVRVELYRLLLLLLMAAAVAIAIRIVGVLLVTALLVVPAASARPFARSPEGMAAIAAVFGAVSVVAGLLASLQFDTPSGPSIVVASLILFIATLPLSAARLAR</sequence>
<comment type="caution">
    <text evidence="15">The sequence shown here is derived from an EMBL/GenBank/DDBJ whole genome shotgun (WGS) entry which is preliminary data.</text>
</comment>
<evidence type="ECO:0000256" key="1">
    <source>
        <dbReference type="ARBA" id="ARBA00002313"/>
    </source>
</evidence>
<evidence type="ECO:0000313" key="16">
    <source>
        <dbReference type="Proteomes" id="UP001055804"/>
    </source>
</evidence>
<keyword evidence="16" id="KW-1185">Reference proteome</keyword>
<evidence type="ECO:0000256" key="6">
    <source>
        <dbReference type="ARBA" id="ARBA00022692"/>
    </source>
</evidence>
<accession>A0A9J6P8F4</accession>
<evidence type="ECO:0000256" key="12">
    <source>
        <dbReference type="ARBA" id="ARBA00040080"/>
    </source>
</evidence>
<comment type="subcellular location">
    <subcellularLocation>
        <location evidence="2 13">Cell membrane</location>
        <topology evidence="2 13">Multi-pass membrane protein</topology>
    </subcellularLocation>
</comment>
<evidence type="ECO:0000256" key="10">
    <source>
        <dbReference type="ARBA" id="ARBA00023065"/>
    </source>
</evidence>
<dbReference type="PANTHER" id="PTHR30477">
    <property type="entry name" value="ABC-TRANSPORTER METAL-BINDING PROTEIN"/>
    <property type="match status" value="1"/>
</dbReference>
<keyword evidence="5" id="KW-1003">Cell membrane</keyword>
<dbReference type="Pfam" id="PF00950">
    <property type="entry name" value="ABC-3"/>
    <property type="match status" value="1"/>
</dbReference>
<dbReference type="SUPFAM" id="SSF81345">
    <property type="entry name" value="ABC transporter involved in vitamin B12 uptake, BtuC"/>
    <property type="match status" value="1"/>
</dbReference>
<dbReference type="GO" id="GO:0055085">
    <property type="term" value="P:transmembrane transport"/>
    <property type="evidence" value="ECO:0007669"/>
    <property type="project" value="InterPro"/>
</dbReference>
<dbReference type="GO" id="GO:0043190">
    <property type="term" value="C:ATP-binding cassette (ABC) transporter complex"/>
    <property type="evidence" value="ECO:0007669"/>
    <property type="project" value="InterPro"/>
</dbReference>
<feature type="transmembrane region" description="Helical" evidence="14">
    <location>
        <begin position="65"/>
        <end position="81"/>
    </location>
</feature>
<feature type="transmembrane region" description="Helical" evidence="14">
    <location>
        <begin position="134"/>
        <end position="156"/>
    </location>
</feature>
<dbReference type="Proteomes" id="UP001055804">
    <property type="component" value="Unassembled WGS sequence"/>
</dbReference>
<dbReference type="EMBL" id="JAMZFT010000001">
    <property type="protein sequence ID" value="MCP1334789.1"/>
    <property type="molecule type" value="Genomic_DNA"/>
</dbReference>
<feature type="transmembrane region" description="Helical" evidence="14">
    <location>
        <begin position="93"/>
        <end position="114"/>
    </location>
</feature>
<dbReference type="InterPro" id="IPR001626">
    <property type="entry name" value="ABC_TroCD"/>
</dbReference>
<evidence type="ECO:0000256" key="7">
    <source>
        <dbReference type="ARBA" id="ARBA00022833"/>
    </source>
</evidence>
<evidence type="ECO:0000256" key="14">
    <source>
        <dbReference type="SAM" id="Phobius"/>
    </source>
</evidence>
<feature type="transmembrane region" description="Helical" evidence="14">
    <location>
        <begin position="250"/>
        <end position="270"/>
    </location>
</feature>
<feature type="transmembrane region" description="Helical" evidence="14">
    <location>
        <begin position="40"/>
        <end position="59"/>
    </location>
</feature>
<dbReference type="InterPro" id="IPR037294">
    <property type="entry name" value="ABC_BtuC-like"/>
</dbReference>
<name>A0A9J6P8F4_9PROT</name>
<keyword evidence="9 14" id="KW-1133">Transmembrane helix</keyword>
<evidence type="ECO:0000256" key="3">
    <source>
        <dbReference type="ARBA" id="ARBA00008034"/>
    </source>
</evidence>
<evidence type="ECO:0000256" key="8">
    <source>
        <dbReference type="ARBA" id="ARBA00022906"/>
    </source>
</evidence>
<dbReference type="PANTHER" id="PTHR30477:SF23">
    <property type="entry name" value="HIGH-AFFINITY ZINC UPTAKE SYSTEM MEMBRANE PROTEIN ZNUB"/>
    <property type="match status" value="1"/>
</dbReference>
<dbReference type="Gene3D" id="1.10.3470.10">
    <property type="entry name" value="ABC transporter involved in vitamin B12 uptake, BtuC"/>
    <property type="match status" value="1"/>
</dbReference>
<reference evidence="15" key="1">
    <citation type="submission" date="2022-06" db="EMBL/GenBank/DDBJ databases">
        <title>Isolation and Genomics of Futiania mangrovii gen. nov., sp. nov., a Rare and Metabolically-versatile member in the Class Alphaproteobacteria.</title>
        <authorList>
            <person name="Liu L."/>
            <person name="Huang W.-C."/>
            <person name="Pan J."/>
            <person name="Li J."/>
            <person name="Huang Y."/>
            <person name="Du H."/>
            <person name="Liu Y."/>
            <person name="Li M."/>
        </authorList>
    </citation>
    <scope>NUCLEOTIDE SEQUENCE</scope>
    <source>
        <strain evidence="15">FT118</strain>
    </source>
</reference>